<evidence type="ECO:0000259" key="6">
    <source>
        <dbReference type="Pfam" id="PF01880"/>
    </source>
</evidence>
<dbReference type="OrthoDB" id="9814936at2"/>
<feature type="domain" description="Desulfoferrodoxin ferrous iron-binding" evidence="6">
    <location>
        <begin position="10"/>
        <end position="123"/>
    </location>
</feature>
<comment type="similarity">
    <text evidence="1">Belongs to the desulfoferrodoxin family.</text>
</comment>
<evidence type="ECO:0000256" key="2">
    <source>
        <dbReference type="ARBA" id="ARBA00022448"/>
    </source>
</evidence>
<dbReference type="PANTHER" id="PTHR36541:SF1">
    <property type="entry name" value="SUPEROXIDE REDUCTASE-RELATED"/>
    <property type="match status" value="1"/>
</dbReference>
<dbReference type="InterPro" id="IPR002742">
    <property type="entry name" value="Desulfoferrodoxin_Fe-bd_dom"/>
</dbReference>
<evidence type="ECO:0000256" key="1">
    <source>
        <dbReference type="ARBA" id="ARBA00005941"/>
    </source>
</evidence>
<gene>
    <name evidence="7" type="ORF">SAMN04490178_13010</name>
</gene>
<name>A0A1H8XTK8_9FIRM</name>
<sequence length="130" mass="14366">MKIAEVIQTADWKAEKHVPVINAPAQVKAGEKFSVKVCVGQEIAHPNTTEHHIRWIKLYFKPTNGKFVYEVASFEFNAHGESTDGANKGPVYTETDSQATVKLTASGTFIATAYCNIHGLWESSQEITVE</sequence>
<dbReference type="Proteomes" id="UP000198847">
    <property type="component" value="Unassembled WGS sequence"/>
</dbReference>
<protein>
    <submittedName>
        <fullName evidence="7">Superoxide reductase</fullName>
    </submittedName>
</protein>
<evidence type="ECO:0000256" key="3">
    <source>
        <dbReference type="ARBA" id="ARBA00022723"/>
    </source>
</evidence>
<dbReference type="STRING" id="112903.SAMN04490178_13010"/>
<organism evidence="7 8">
    <name type="scientific">Propionispora vibrioides</name>
    <dbReference type="NCBI Taxonomy" id="112903"/>
    <lineage>
        <taxon>Bacteria</taxon>
        <taxon>Bacillati</taxon>
        <taxon>Bacillota</taxon>
        <taxon>Negativicutes</taxon>
        <taxon>Selenomonadales</taxon>
        <taxon>Sporomusaceae</taxon>
        <taxon>Propionispora</taxon>
    </lineage>
</organism>
<dbReference type="Pfam" id="PF01880">
    <property type="entry name" value="Desulfoferrodox"/>
    <property type="match status" value="1"/>
</dbReference>
<keyword evidence="8" id="KW-1185">Reference proteome</keyword>
<dbReference type="InterPro" id="IPR036073">
    <property type="entry name" value="Desulfoferrodoxin_Fe-bd_dom_sf"/>
</dbReference>
<evidence type="ECO:0000313" key="7">
    <source>
        <dbReference type="EMBL" id="SEP43384.1"/>
    </source>
</evidence>
<evidence type="ECO:0000256" key="4">
    <source>
        <dbReference type="ARBA" id="ARBA00022982"/>
    </source>
</evidence>
<keyword evidence="4" id="KW-0249">Electron transport</keyword>
<dbReference type="GO" id="GO:0005506">
    <property type="term" value="F:iron ion binding"/>
    <property type="evidence" value="ECO:0007669"/>
    <property type="project" value="InterPro"/>
</dbReference>
<dbReference type="AlphaFoldDB" id="A0A1H8XTK8"/>
<dbReference type="GO" id="GO:0016491">
    <property type="term" value="F:oxidoreductase activity"/>
    <property type="evidence" value="ECO:0007669"/>
    <property type="project" value="InterPro"/>
</dbReference>
<reference evidence="7 8" key="1">
    <citation type="submission" date="2016-10" db="EMBL/GenBank/DDBJ databases">
        <authorList>
            <person name="de Groot N.N."/>
        </authorList>
    </citation>
    <scope>NUCLEOTIDE SEQUENCE [LARGE SCALE GENOMIC DNA]</scope>
    <source>
        <strain evidence="7 8">DSM 13305</strain>
    </source>
</reference>
<dbReference type="RefSeq" id="WP_091751080.1">
    <property type="nucleotide sequence ID" value="NZ_FODY01000030.1"/>
</dbReference>
<keyword evidence="2" id="KW-0813">Transport</keyword>
<dbReference type="InterPro" id="IPR051233">
    <property type="entry name" value="Desulfoferrodoxin_SOR"/>
</dbReference>
<dbReference type="CDD" id="cd03172">
    <property type="entry name" value="SORL_classII"/>
    <property type="match status" value="1"/>
</dbReference>
<accession>A0A1H8XTK8</accession>
<evidence type="ECO:0000313" key="8">
    <source>
        <dbReference type="Proteomes" id="UP000198847"/>
    </source>
</evidence>
<keyword evidence="5" id="KW-0408">Iron</keyword>
<proteinExistence type="inferred from homology"/>
<keyword evidence="3" id="KW-0479">Metal-binding</keyword>
<dbReference type="EMBL" id="FODY01000030">
    <property type="protein sequence ID" value="SEP43384.1"/>
    <property type="molecule type" value="Genomic_DNA"/>
</dbReference>
<dbReference type="PANTHER" id="PTHR36541">
    <property type="entry name" value="SUPEROXIDE REDUCTASE-RELATED"/>
    <property type="match status" value="1"/>
</dbReference>
<dbReference type="SUPFAM" id="SSF49367">
    <property type="entry name" value="Superoxide reductase-like"/>
    <property type="match status" value="1"/>
</dbReference>
<dbReference type="Gene3D" id="2.60.40.730">
    <property type="entry name" value="SOR catalytic domain"/>
    <property type="match status" value="1"/>
</dbReference>
<evidence type="ECO:0000256" key="5">
    <source>
        <dbReference type="ARBA" id="ARBA00023004"/>
    </source>
</evidence>
<dbReference type="NCBIfam" id="TIGR00332">
    <property type="entry name" value="neela_ferrous"/>
    <property type="match status" value="1"/>
</dbReference>